<name>A0A9W7W1V5_9PEZI</name>
<protein>
    <submittedName>
        <fullName evidence="3">Uncharacterized protein</fullName>
    </submittedName>
</protein>
<feature type="compositionally biased region" description="Polar residues" evidence="1">
    <location>
        <begin position="100"/>
        <end position="109"/>
    </location>
</feature>
<accession>A0A9W7W1V5</accession>
<reference evidence="3 4" key="1">
    <citation type="journal article" date="2018" name="IMA Fungus">
        <title>IMA Genome-F 10: Nine draft genome sequences of Claviceps purpurea s.lat., including C. arundinis, C. humidiphila, and C. cf. spartinae, pseudomolecules for the pitch canker pathogen Fusarium circinatum, draft genome of Davidsoniella eucalypti, Grosmannia galeiformis, Quambalaria eucalypti, and Teratosphaeria destructans.</title>
        <authorList>
            <person name="Wingfield B.D."/>
            <person name="Liu M."/>
            <person name="Nguyen H.D."/>
            <person name="Lane F.A."/>
            <person name="Morgan S.W."/>
            <person name="De Vos L."/>
            <person name="Wilken P.M."/>
            <person name="Duong T.A."/>
            <person name="Aylward J."/>
            <person name="Coetzee M.P."/>
            <person name="Dadej K."/>
            <person name="De Beer Z.W."/>
            <person name="Findlay W."/>
            <person name="Havenga M."/>
            <person name="Kolarik M."/>
            <person name="Menzies J.G."/>
            <person name="Naidoo K."/>
            <person name="Pochopski O."/>
            <person name="Shoukouhi P."/>
            <person name="Santana Q.C."/>
            <person name="Seifert K.A."/>
            <person name="Soal N."/>
            <person name="Steenkamp E.T."/>
            <person name="Tatham C.T."/>
            <person name="van der Nest M.A."/>
            <person name="Wingfield M.J."/>
        </authorList>
    </citation>
    <scope>NUCLEOTIDE SEQUENCE [LARGE SCALE GENOMIC DNA]</scope>
    <source>
        <strain evidence="3">CMW44962</strain>
    </source>
</reference>
<feature type="compositionally biased region" description="Basic and acidic residues" evidence="1">
    <location>
        <begin position="59"/>
        <end position="68"/>
    </location>
</feature>
<gene>
    <name evidence="3" type="ORF">Tdes44962_MAKER09804</name>
</gene>
<keyword evidence="2" id="KW-0812">Transmembrane</keyword>
<evidence type="ECO:0000256" key="2">
    <source>
        <dbReference type="SAM" id="Phobius"/>
    </source>
</evidence>
<dbReference type="AlphaFoldDB" id="A0A9W7W1V5"/>
<keyword evidence="2" id="KW-1133">Transmembrane helix</keyword>
<feature type="compositionally biased region" description="Basic and acidic residues" evidence="1">
    <location>
        <begin position="88"/>
        <end position="97"/>
    </location>
</feature>
<dbReference type="EMBL" id="RIBY02001902">
    <property type="protein sequence ID" value="KAH9827182.1"/>
    <property type="molecule type" value="Genomic_DNA"/>
</dbReference>
<feature type="transmembrane region" description="Helical" evidence="2">
    <location>
        <begin position="118"/>
        <end position="139"/>
    </location>
</feature>
<evidence type="ECO:0000313" key="3">
    <source>
        <dbReference type="EMBL" id="KAH9827182.1"/>
    </source>
</evidence>
<dbReference type="Proteomes" id="UP001138500">
    <property type="component" value="Unassembled WGS sequence"/>
</dbReference>
<keyword evidence="2" id="KW-0472">Membrane</keyword>
<evidence type="ECO:0000313" key="4">
    <source>
        <dbReference type="Proteomes" id="UP001138500"/>
    </source>
</evidence>
<evidence type="ECO:0000256" key="1">
    <source>
        <dbReference type="SAM" id="MobiDB-lite"/>
    </source>
</evidence>
<keyword evidence="4" id="KW-1185">Reference proteome</keyword>
<sequence>MDSPLCQQKDDDDDDEKPTLLNLPADLGKNVRQLRTFYEGAQNEPHTLPQHGTQLEQDPPEHGRHDPPDQDSQQDNDAHLQALTESSPLEHSEHDPPDQDLQQINDTHQSPGRDWNQVLLVVLPIFFLLHTIASYLLYWNALPRAASHYSDITISTRGALATSGLPLPVLLALEHGTGIATGTIYAARASHFGSWDVLDMENVHAAGTMLQALGTSARAFEHCMRIGQEWRTGAKSNGDLSILDFYRLRHRSRYCSRRFTDAIPNPDVPIASSSYQRSGWLGRTGADLQMGRSSALIEAVEALGGHDFNNGPTMY</sequence>
<reference evidence="3 4" key="2">
    <citation type="journal article" date="2021" name="Curr. Genet.">
        <title>Genetic response to nitrogen starvation in the aggressive Eucalyptus foliar pathogen Teratosphaeria destructans.</title>
        <authorList>
            <person name="Havenga M."/>
            <person name="Wingfield B.D."/>
            <person name="Wingfield M.J."/>
            <person name="Dreyer L.L."/>
            <person name="Roets F."/>
            <person name="Aylward J."/>
        </authorList>
    </citation>
    <scope>NUCLEOTIDE SEQUENCE [LARGE SCALE GENOMIC DNA]</scope>
    <source>
        <strain evidence="3">CMW44962</strain>
    </source>
</reference>
<comment type="caution">
    <text evidence="3">The sequence shown here is derived from an EMBL/GenBank/DDBJ whole genome shotgun (WGS) entry which is preliminary data.</text>
</comment>
<feature type="region of interest" description="Disordered" evidence="1">
    <location>
        <begin position="1"/>
        <end position="109"/>
    </location>
</feature>
<organism evidence="3 4">
    <name type="scientific">Teratosphaeria destructans</name>
    <dbReference type="NCBI Taxonomy" id="418781"/>
    <lineage>
        <taxon>Eukaryota</taxon>
        <taxon>Fungi</taxon>
        <taxon>Dikarya</taxon>
        <taxon>Ascomycota</taxon>
        <taxon>Pezizomycotina</taxon>
        <taxon>Dothideomycetes</taxon>
        <taxon>Dothideomycetidae</taxon>
        <taxon>Mycosphaerellales</taxon>
        <taxon>Teratosphaeriaceae</taxon>
        <taxon>Teratosphaeria</taxon>
    </lineage>
</organism>
<proteinExistence type="predicted"/>